<organism evidence="2 3">
    <name type="scientific">Gordonia sputi NBRC 100414</name>
    <dbReference type="NCBI Taxonomy" id="1089453"/>
    <lineage>
        <taxon>Bacteria</taxon>
        <taxon>Bacillati</taxon>
        <taxon>Actinomycetota</taxon>
        <taxon>Actinomycetes</taxon>
        <taxon>Mycobacteriales</taxon>
        <taxon>Gordoniaceae</taxon>
        <taxon>Gordonia</taxon>
    </lineage>
</organism>
<evidence type="ECO:0000313" key="3">
    <source>
        <dbReference type="Proteomes" id="UP000005845"/>
    </source>
</evidence>
<dbReference type="Proteomes" id="UP000005845">
    <property type="component" value="Unassembled WGS sequence"/>
</dbReference>
<gene>
    <name evidence="2" type="ORF">GOSPT_089_00390</name>
</gene>
<accession>H5U346</accession>
<keyword evidence="3" id="KW-1185">Reference proteome</keyword>
<comment type="caution">
    <text evidence="2">The sequence shown here is derived from an EMBL/GenBank/DDBJ whole genome shotgun (WGS) entry which is preliminary data.</text>
</comment>
<name>H5U346_9ACTN</name>
<feature type="region of interest" description="Disordered" evidence="1">
    <location>
        <begin position="1"/>
        <end position="44"/>
    </location>
</feature>
<evidence type="ECO:0000256" key="1">
    <source>
        <dbReference type="SAM" id="MobiDB-lite"/>
    </source>
</evidence>
<dbReference type="eggNOG" id="ENOG5033V4K">
    <property type="taxonomic scope" value="Bacteria"/>
</dbReference>
<feature type="compositionally biased region" description="Low complexity" evidence="1">
    <location>
        <begin position="225"/>
        <end position="241"/>
    </location>
</feature>
<dbReference type="AlphaFoldDB" id="H5U346"/>
<feature type="compositionally biased region" description="Acidic residues" evidence="1">
    <location>
        <begin position="213"/>
        <end position="224"/>
    </location>
</feature>
<proteinExistence type="predicted"/>
<protein>
    <submittedName>
        <fullName evidence="2">Uncharacterized protein</fullName>
    </submittedName>
</protein>
<evidence type="ECO:0000313" key="2">
    <source>
        <dbReference type="EMBL" id="GAB40154.1"/>
    </source>
</evidence>
<feature type="region of interest" description="Disordered" evidence="1">
    <location>
        <begin position="207"/>
        <end position="257"/>
    </location>
</feature>
<feature type="compositionally biased region" description="Polar residues" evidence="1">
    <location>
        <begin position="1"/>
        <end position="12"/>
    </location>
</feature>
<reference evidence="2 3" key="1">
    <citation type="submission" date="2012-02" db="EMBL/GenBank/DDBJ databases">
        <title>Whole genome shotgun sequence of Gordonia sputi NBRC 100414.</title>
        <authorList>
            <person name="Yoshida I."/>
            <person name="Hosoyama A."/>
            <person name="Tsuchikane K."/>
            <person name="Katsumata H."/>
            <person name="Yamazaki S."/>
            <person name="Fujita N."/>
        </authorList>
    </citation>
    <scope>NUCLEOTIDE SEQUENCE [LARGE SCALE GENOMIC DNA]</scope>
    <source>
        <strain evidence="2 3">NBRC 100414</strain>
    </source>
</reference>
<dbReference type="EMBL" id="BAFC01000087">
    <property type="protein sequence ID" value="GAB40154.1"/>
    <property type="molecule type" value="Genomic_DNA"/>
</dbReference>
<feature type="compositionally biased region" description="Low complexity" evidence="1">
    <location>
        <begin position="13"/>
        <end position="27"/>
    </location>
</feature>
<sequence>MAACADSTSVTRAVQSSSATPTTSAQQDPARCAEKAPSGSIDRQGYDLRFTRGHILISPRPLTASPAQAGVGGQVGAAGQVGADGQVAASASPTAQQMSSAPACYEFARWGEPTPDVPPESLLFVFKGDGTDGAQIEFPVGALTGEHLPPTDGPRPPVGPLTTSITATVGLSEKGTYRSSTTCTLTLTAMSSKRAAGSFDCPETIVAEQNPLDPDDDVPVDDDGAAPAATPAPAAAPTPGARPERPTSLTGWFDLQP</sequence>